<organism evidence="11 12">
    <name type="scientific">Methylophaga aminisulfidivorans MP</name>
    <dbReference type="NCBI Taxonomy" id="1026882"/>
    <lineage>
        <taxon>Bacteria</taxon>
        <taxon>Pseudomonadati</taxon>
        <taxon>Pseudomonadota</taxon>
        <taxon>Gammaproteobacteria</taxon>
        <taxon>Thiotrichales</taxon>
        <taxon>Piscirickettsiaceae</taxon>
        <taxon>Methylophaga</taxon>
    </lineage>
</organism>
<evidence type="ECO:0000313" key="11">
    <source>
        <dbReference type="EMBL" id="EGL53944.1"/>
    </source>
</evidence>
<dbReference type="PANTHER" id="PTHR47371">
    <property type="entry name" value="LIPOTEICHOIC ACID SYNTHASE"/>
    <property type="match status" value="1"/>
</dbReference>
<gene>
    <name evidence="11" type="ORF">MAMP_00313</name>
</gene>
<evidence type="ECO:0000313" key="12">
    <source>
        <dbReference type="Proteomes" id="UP000003544"/>
    </source>
</evidence>
<keyword evidence="3 9" id="KW-0812">Transmembrane</keyword>
<dbReference type="Proteomes" id="UP000003544">
    <property type="component" value="Unassembled WGS sequence"/>
</dbReference>
<dbReference type="PIRSF" id="PIRSF005091">
    <property type="entry name" value="Mmb_sulf_HI1246"/>
    <property type="match status" value="1"/>
</dbReference>
<sequence>MTTAKNQSTLQTDVYFLLSSAFILMILQTVLRLILLARNHELATQIPMTDLCASFLIGMRFDLIITVYAVTPLVLGMLFRQGFKFRKLYLVWLTFVASLLIFLAVMELDFYHEFHTRLNSLVFEYLKEEPGTVLSMVWYGFPVIKYLMLVVVLVTIIYYALKKNSDHIAHGQRQISYSTRLCVFFLLLIVSIVAARGTLRQGPPLRWGDAFHSEYLFSNHLALNGVYTLSKAIIGSRKVDNKWLKQMPLDEANSIVKTMLLTSKDKLLSSDTSPTYRQYDAGEGLQSEPLNVVFILMESFSGEYVGALGHDYSITPEFDKLSQRGLLFERFFSNGTHTHQGMFASVSCFPNLPHYEYLMQQPEGTRKFSGSIQITADRGYQSLYVYNGDFAWDNQKGFFGTQGMQRFIGRHDYVNPIFSDPTWGVSDQDMFNRAEIELKELPKDKPFFAFLQTLSNHTPYALPIPLPVRPVTGFGSLDEHLTAMRYSDWALGQFFKKVEQSSYYKNTIFVIVGDHGFGTNRQLTDIDLLRFHVPLLIIGPGIIEKYGRRNTMVGSQVDIAPIIAGLLGGKSVHSCWGRDLLNIDDKGFAIIKPSGSDPTTAIISGEEILVRDAYDKEKLYSYQLGKLPEVTLSSSDDKNVMSHRLSAYIQSATKSLLDASTHRPDFLTKKDISNKYDKPQK</sequence>
<feature type="binding site" evidence="7">
    <location>
        <position position="457"/>
    </location>
    <ligand>
        <name>substrate</name>
    </ligand>
</feature>
<dbReference type="STRING" id="1026882.MAMP_00313"/>
<dbReference type="Pfam" id="PF00884">
    <property type="entry name" value="Sulfatase"/>
    <property type="match status" value="1"/>
</dbReference>
<protein>
    <recommendedName>
        <fullName evidence="10">Sulfatase N-terminal domain-containing protein</fullName>
    </recommendedName>
</protein>
<feature type="transmembrane region" description="Helical" evidence="9">
    <location>
        <begin position="181"/>
        <end position="199"/>
    </location>
</feature>
<feature type="active site" evidence="6">
    <location>
        <position position="338"/>
    </location>
</feature>
<comment type="subcellular location">
    <subcellularLocation>
        <location evidence="1">Cell membrane</location>
        <topology evidence="1">Multi-pass membrane protein</topology>
    </subcellularLocation>
</comment>
<feature type="binding site" evidence="8">
    <location>
        <position position="514"/>
    </location>
    <ligand>
        <name>Mn(2+)</name>
        <dbReference type="ChEBI" id="CHEBI:29035"/>
    </ligand>
</feature>
<evidence type="ECO:0000256" key="9">
    <source>
        <dbReference type="SAM" id="Phobius"/>
    </source>
</evidence>
<proteinExistence type="predicted"/>
<dbReference type="OrthoDB" id="9760224at2"/>
<dbReference type="SUPFAM" id="SSF53649">
    <property type="entry name" value="Alkaline phosphatase-like"/>
    <property type="match status" value="1"/>
</dbReference>
<comment type="caution">
    <text evidence="11">The sequence shown here is derived from an EMBL/GenBank/DDBJ whole genome shotgun (WGS) entry which is preliminary data.</text>
</comment>
<evidence type="ECO:0000256" key="2">
    <source>
        <dbReference type="ARBA" id="ARBA00022475"/>
    </source>
</evidence>
<evidence type="ECO:0000256" key="6">
    <source>
        <dbReference type="PIRSR" id="PIRSR005091-1"/>
    </source>
</evidence>
<accession>F5T0U9</accession>
<dbReference type="RefSeq" id="WP_007146192.1">
    <property type="nucleotide sequence ID" value="NZ_AFIG01000002.1"/>
</dbReference>
<dbReference type="InterPro" id="IPR050448">
    <property type="entry name" value="OpgB/LTA_synthase_biosynth"/>
</dbReference>
<evidence type="ECO:0000256" key="8">
    <source>
        <dbReference type="PIRSR" id="PIRSR005091-3"/>
    </source>
</evidence>
<keyword evidence="5 9" id="KW-0472">Membrane</keyword>
<dbReference type="InterPro" id="IPR000917">
    <property type="entry name" value="Sulfatase_N"/>
</dbReference>
<name>F5T0U9_9GAMM</name>
<dbReference type="CDD" id="cd16015">
    <property type="entry name" value="LTA_synthase"/>
    <property type="match status" value="1"/>
</dbReference>
<reference evidence="11 12" key="1">
    <citation type="journal article" date="2011" name="J. Bacteriol.">
        <title>Draft genome sequence of Methylophaga aminisulfidivorans MP T.</title>
        <authorList>
            <person name="Han G.H."/>
            <person name="Kim W."/>
            <person name="Chun J."/>
            <person name="Kim S.W."/>
        </authorList>
    </citation>
    <scope>NUCLEOTIDE SEQUENCE [LARGE SCALE GENOMIC DNA]</scope>
    <source>
        <strain evidence="12">MP(T)</strain>
    </source>
</reference>
<keyword evidence="4 9" id="KW-1133">Transmembrane helix</keyword>
<evidence type="ECO:0000256" key="7">
    <source>
        <dbReference type="PIRSR" id="PIRSR005091-2"/>
    </source>
</evidence>
<feature type="domain" description="Sulfatase N-terminal" evidence="10">
    <location>
        <begin position="291"/>
        <end position="568"/>
    </location>
</feature>
<feature type="binding site" evidence="8">
    <location>
        <position position="515"/>
    </location>
    <ligand>
        <name>Mn(2+)</name>
        <dbReference type="ChEBI" id="CHEBI:29035"/>
    </ligand>
</feature>
<feature type="transmembrane region" description="Helical" evidence="9">
    <location>
        <begin position="136"/>
        <end position="161"/>
    </location>
</feature>
<evidence type="ECO:0000256" key="3">
    <source>
        <dbReference type="ARBA" id="ARBA00022692"/>
    </source>
</evidence>
<dbReference type="AlphaFoldDB" id="F5T0U9"/>
<feature type="transmembrane region" description="Helical" evidence="9">
    <location>
        <begin position="88"/>
        <end position="106"/>
    </location>
</feature>
<dbReference type="EMBL" id="AFIG01000002">
    <property type="protein sequence ID" value="EGL53944.1"/>
    <property type="molecule type" value="Genomic_DNA"/>
</dbReference>
<keyword evidence="7" id="KW-0464">Manganese</keyword>
<dbReference type="InterPro" id="IPR012160">
    <property type="entry name" value="LtaS-like"/>
</dbReference>
<feature type="transmembrane region" description="Helical" evidence="9">
    <location>
        <begin position="55"/>
        <end position="76"/>
    </location>
</feature>
<dbReference type="PANTHER" id="PTHR47371:SF3">
    <property type="entry name" value="PHOSPHOGLYCEROL TRANSFERASE I"/>
    <property type="match status" value="1"/>
</dbReference>
<evidence type="ECO:0000256" key="5">
    <source>
        <dbReference type="ARBA" id="ARBA00023136"/>
    </source>
</evidence>
<feature type="binding site" evidence="8">
    <location>
        <position position="298"/>
    </location>
    <ligand>
        <name>Mn(2+)</name>
        <dbReference type="ChEBI" id="CHEBI:29035"/>
    </ligand>
</feature>
<evidence type="ECO:0000256" key="4">
    <source>
        <dbReference type="ARBA" id="ARBA00022989"/>
    </source>
</evidence>
<dbReference type="eggNOG" id="COG1368">
    <property type="taxonomic scope" value="Bacteria"/>
</dbReference>
<keyword evidence="12" id="KW-1185">Reference proteome</keyword>
<dbReference type="GO" id="GO:0005886">
    <property type="term" value="C:plasma membrane"/>
    <property type="evidence" value="ECO:0007669"/>
    <property type="project" value="UniProtKB-SubCell"/>
</dbReference>
<keyword evidence="2" id="KW-1003">Cell membrane</keyword>
<evidence type="ECO:0000256" key="1">
    <source>
        <dbReference type="ARBA" id="ARBA00004651"/>
    </source>
</evidence>
<dbReference type="Gene3D" id="3.40.720.10">
    <property type="entry name" value="Alkaline Phosphatase, subunit A"/>
    <property type="match status" value="1"/>
</dbReference>
<keyword evidence="7" id="KW-0479">Metal-binding</keyword>
<feature type="transmembrane region" description="Helical" evidence="9">
    <location>
        <begin position="14"/>
        <end position="35"/>
    </location>
</feature>
<dbReference type="GO" id="GO:0046872">
    <property type="term" value="F:metal ion binding"/>
    <property type="evidence" value="ECO:0007669"/>
    <property type="project" value="UniProtKB-KW"/>
</dbReference>
<dbReference type="InterPro" id="IPR017850">
    <property type="entry name" value="Alkaline_phosphatase_core_sf"/>
</dbReference>
<evidence type="ECO:0000259" key="10">
    <source>
        <dbReference type="Pfam" id="PF00884"/>
    </source>
</evidence>
<feature type="binding site" evidence="8">
    <location>
        <position position="338"/>
    </location>
    <ligand>
        <name>Mn(2+)</name>
        <dbReference type="ChEBI" id="CHEBI:29035"/>
    </ligand>
</feature>